<accession>A0A8H7F7A1</accession>
<dbReference type="CDD" id="cd11065">
    <property type="entry name" value="CYP64-like"/>
    <property type="match status" value="1"/>
</dbReference>
<name>A0A8H7F7A1_AGABI</name>
<organism evidence="11 12">
    <name type="scientific">Agaricus bisporus var. burnettii</name>
    <dbReference type="NCBI Taxonomy" id="192524"/>
    <lineage>
        <taxon>Eukaryota</taxon>
        <taxon>Fungi</taxon>
        <taxon>Dikarya</taxon>
        <taxon>Basidiomycota</taxon>
        <taxon>Agaricomycotina</taxon>
        <taxon>Agaricomycetes</taxon>
        <taxon>Agaricomycetidae</taxon>
        <taxon>Agaricales</taxon>
        <taxon>Agaricineae</taxon>
        <taxon>Agaricaceae</taxon>
        <taxon>Agaricus</taxon>
    </lineage>
</organism>
<evidence type="ECO:0000313" key="12">
    <source>
        <dbReference type="Proteomes" id="UP000629468"/>
    </source>
</evidence>
<dbReference type="InterPro" id="IPR036396">
    <property type="entry name" value="Cyt_P450_sf"/>
</dbReference>
<keyword evidence="8 10" id="KW-0503">Monooxygenase</keyword>
<feature type="binding site" description="axial binding residue" evidence="9">
    <location>
        <position position="436"/>
    </location>
    <ligand>
        <name>heme</name>
        <dbReference type="ChEBI" id="CHEBI:30413"/>
    </ligand>
    <ligandPart>
        <name>Fe</name>
        <dbReference type="ChEBI" id="CHEBI:18248"/>
    </ligandPart>
</feature>
<dbReference type="AlphaFoldDB" id="A0A8H7F7A1"/>
<evidence type="ECO:0000256" key="10">
    <source>
        <dbReference type="RuleBase" id="RU000461"/>
    </source>
</evidence>
<evidence type="ECO:0000256" key="4">
    <source>
        <dbReference type="ARBA" id="ARBA00022617"/>
    </source>
</evidence>
<keyword evidence="7 9" id="KW-0408">Iron</keyword>
<dbReference type="Proteomes" id="UP000629468">
    <property type="component" value="Unassembled WGS sequence"/>
</dbReference>
<dbReference type="InterPro" id="IPR050364">
    <property type="entry name" value="Cytochrome_P450_fung"/>
</dbReference>
<dbReference type="InterPro" id="IPR001128">
    <property type="entry name" value="Cyt_P450"/>
</dbReference>
<protein>
    <recommendedName>
        <fullName evidence="13">Cytochrome P450</fullName>
    </recommendedName>
</protein>
<comment type="similarity">
    <text evidence="3 10">Belongs to the cytochrome P450 family.</text>
</comment>
<keyword evidence="5 9" id="KW-0479">Metal-binding</keyword>
<comment type="cofactor">
    <cofactor evidence="1 9">
        <name>heme</name>
        <dbReference type="ChEBI" id="CHEBI:30413"/>
    </cofactor>
</comment>
<sequence>MALFIFSFCLCLAIHILYRYRQKRFFPRPPGPFGWPLIGNALQLPLERMHIFYEELGRKFGSGILYVEALGQPIIIINDVQIAIDLLEKRSLIYSSRPRSVMLHDLIKADKFFGIMEYGDEWKNSRRIFQQYFSSKNMLRVEDKILTFVRTFFLPNILEDPEDFDDHIRSCIGGASLSLIYGLPVQRINDPFIHSIAEPSKRSGEAASAGKYLVNIIPILKYIPEWMPGATFKRVAREIRADLNRITNVPFENVLKNMRDGTAPESFVSVSLEDHRHRPNFEMQETSIKYAAAQIFGGAYDTTVASMKTFILVMLIYPDIQHKVHEEIDSVIGFDELPDFSDKVRLPYLSAVLKELLRWNPITPLVIPHCTTADDVYEGYYIPKGSIVLANAHAMLHNPDNYPNPEEFKPERFMKEGAEILDPFTAGVFGFGRRICPGSHVAQSILYIIAASLLSLFDVKPILDDDGRPIEVKPEFTTASLQSAPLPFKCQITPREGKNVENLLQDYMGVDVL</sequence>
<evidence type="ECO:0000256" key="6">
    <source>
        <dbReference type="ARBA" id="ARBA00023002"/>
    </source>
</evidence>
<dbReference type="Pfam" id="PF00067">
    <property type="entry name" value="p450"/>
    <property type="match status" value="1"/>
</dbReference>
<evidence type="ECO:0000256" key="3">
    <source>
        <dbReference type="ARBA" id="ARBA00010617"/>
    </source>
</evidence>
<dbReference type="PANTHER" id="PTHR46300">
    <property type="entry name" value="P450, PUTATIVE (EUROFUNG)-RELATED-RELATED"/>
    <property type="match status" value="1"/>
</dbReference>
<evidence type="ECO:0000256" key="5">
    <source>
        <dbReference type="ARBA" id="ARBA00022723"/>
    </source>
</evidence>
<dbReference type="InterPro" id="IPR017972">
    <property type="entry name" value="Cyt_P450_CS"/>
</dbReference>
<reference evidence="11 12" key="1">
    <citation type="journal article" name="Sci. Rep.">
        <title>Telomere-to-telomere assembled and centromere annotated genomes of the two main subspecies of the button mushroom Agaricus bisporus reveal especially polymorphic chromosome ends.</title>
        <authorList>
            <person name="Sonnenberg A.S.M."/>
            <person name="Sedaghat-Telgerd N."/>
            <person name="Lavrijssen B."/>
            <person name="Ohm R.A."/>
            <person name="Hendrickx P.M."/>
            <person name="Scholtmeijer K."/>
            <person name="Baars J.J.P."/>
            <person name="van Peer A."/>
        </authorList>
    </citation>
    <scope>NUCLEOTIDE SEQUENCE [LARGE SCALE GENOMIC DNA]</scope>
    <source>
        <strain evidence="11 12">H119_p4</strain>
    </source>
</reference>
<proteinExistence type="inferred from homology"/>
<comment type="caution">
    <text evidence="11">The sequence shown here is derived from an EMBL/GenBank/DDBJ whole genome shotgun (WGS) entry which is preliminary data.</text>
</comment>
<gene>
    <name evidence="11" type="ORF">Agabi119p4_1496</name>
</gene>
<evidence type="ECO:0000256" key="2">
    <source>
        <dbReference type="ARBA" id="ARBA00005179"/>
    </source>
</evidence>
<dbReference type="GO" id="GO:0016705">
    <property type="term" value="F:oxidoreductase activity, acting on paired donors, with incorporation or reduction of molecular oxygen"/>
    <property type="evidence" value="ECO:0007669"/>
    <property type="project" value="InterPro"/>
</dbReference>
<dbReference type="EMBL" id="JABXXO010000003">
    <property type="protein sequence ID" value="KAF7782120.1"/>
    <property type="molecule type" value="Genomic_DNA"/>
</dbReference>
<dbReference type="GO" id="GO:0020037">
    <property type="term" value="F:heme binding"/>
    <property type="evidence" value="ECO:0007669"/>
    <property type="project" value="InterPro"/>
</dbReference>
<evidence type="ECO:0008006" key="13">
    <source>
        <dbReference type="Google" id="ProtNLM"/>
    </source>
</evidence>
<dbReference type="SUPFAM" id="SSF48264">
    <property type="entry name" value="Cytochrome P450"/>
    <property type="match status" value="1"/>
</dbReference>
<dbReference type="PRINTS" id="PR00463">
    <property type="entry name" value="EP450I"/>
</dbReference>
<dbReference type="GO" id="GO:0005506">
    <property type="term" value="F:iron ion binding"/>
    <property type="evidence" value="ECO:0007669"/>
    <property type="project" value="InterPro"/>
</dbReference>
<dbReference type="GO" id="GO:0004497">
    <property type="term" value="F:monooxygenase activity"/>
    <property type="evidence" value="ECO:0007669"/>
    <property type="project" value="UniProtKB-KW"/>
</dbReference>
<dbReference type="Gene3D" id="1.10.630.10">
    <property type="entry name" value="Cytochrome P450"/>
    <property type="match status" value="1"/>
</dbReference>
<evidence type="ECO:0000256" key="1">
    <source>
        <dbReference type="ARBA" id="ARBA00001971"/>
    </source>
</evidence>
<dbReference type="PANTHER" id="PTHR46300:SF7">
    <property type="entry name" value="P450, PUTATIVE (EUROFUNG)-RELATED"/>
    <property type="match status" value="1"/>
</dbReference>
<evidence type="ECO:0000256" key="9">
    <source>
        <dbReference type="PIRSR" id="PIRSR602401-1"/>
    </source>
</evidence>
<dbReference type="PROSITE" id="PS00086">
    <property type="entry name" value="CYTOCHROME_P450"/>
    <property type="match status" value="1"/>
</dbReference>
<evidence type="ECO:0000313" key="11">
    <source>
        <dbReference type="EMBL" id="KAF7782120.1"/>
    </source>
</evidence>
<comment type="pathway">
    <text evidence="2">Secondary metabolite biosynthesis.</text>
</comment>
<evidence type="ECO:0000256" key="8">
    <source>
        <dbReference type="ARBA" id="ARBA00023033"/>
    </source>
</evidence>
<keyword evidence="4 9" id="KW-0349">Heme</keyword>
<dbReference type="InterPro" id="IPR002401">
    <property type="entry name" value="Cyt_P450_E_grp-I"/>
</dbReference>
<keyword evidence="6 10" id="KW-0560">Oxidoreductase</keyword>
<evidence type="ECO:0000256" key="7">
    <source>
        <dbReference type="ARBA" id="ARBA00023004"/>
    </source>
</evidence>